<sequence length="103" mass="11545">MISFDHKGKTITYNIKKRICTLADLHYHFGNFDAKLSTFCFVKESKNGPISAFNGIDKSDLAVSNVCCCDEECLPLNYPCSKNEFCCTLNCVKNICTGFVIIK</sequence>
<keyword evidence="2" id="KW-1185">Reference proteome</keyword>
<reference evidence="1 2" key="1">
    <citation type="journal article" date="2024" name="BMC Biol.">
        <title>Comparative genomics of Ascetosporea gives new insight into the evolutionary basis for animal parasitism in Rhizaria.</title>
        <authorList>
            <person name="Hiltunen Thoren M."/>
            <person name="Onut-Brannstrom I."/>
            <person name="Alfjorden A."/>
            <person name="Peckova H."/>
            <person name="Swords F."/>
            <person name="Hooper C."/>
            <person name="Holzer A.S."/>
            <person name="Bass D."/>
            <person name="Burki F."/>
        </authorList>
    </citation>
    <scope>NUCLEOTIDE SEQUENCE [LARGE SCALE GENOMIC DNA]</scope>
    <source>
        <strain evidence="1">20-A016</strain>
    </source>
</reference>
<dbReference type="EMBL" id="JBDODL010000236">
    <property type="protein sequence ID" value="MES1919238.1"/>
    <property type="molecule type" value="Genomic_DNA"/>
</dbReference>
<organism evidence="1 2">
    <name type="scientific">Bonamia ostreae</name>
    <dbReference type="NCBI Taxonomy" id="126728"/>
    <lineage>
        <taxon>Eukaryota</taxon>
        <taxon>Sar</taxon>
        <taxon>Rhizaria</taxon>
        <taxon>Endomyxa</taxon>
        <taxon>Ascetosporea</taxon>
        <taxon>Haplosporida</taxon>
        <taxon>Bonamia</taxon>
    </lineage>
</organism>
<protein>
    <recommendedName>
        <fullName evidence="3">WAP domain-containing protein</fullName>
    </recommendedName>
</protein>
<dbReference type="Proteomes" id="UP001439008">
    <property type="component" value="Unassembled WGS sequence"/>
</dbReference>
<accession>A0ABV2AIN5</accession>
<evidence type="ECO:0008006" key="3">
    <source>
        <dbReference type="Google" id="ProtNLM"/>
    </source>
</evidence>
<evidence type="ECO:0000313" key="2">
    <source>
        <dbReference type="Proteomes" id="UP001439008"/>
    </source>
</evidence>
<proteinExistence type="predicted"/>
<gene>
    <name evidence="1" type="ORF">MHBO_001097</name>
</gene>
<name>A0ABV2AIN5_9EUKA</name>
<comment type="caution">
    <text evidence="1">The sequence shown here is derived from an EMBL/GenBank/DDBJ whole genome shotgun (WGS) entry which is preliminary data.</text>
</comment>
<evidence type="ECO:0000313" key="1">
    <source>
        <dbReference type="EMBL" id="MES1919238.1"/>
    </source>
</evidence>